<sequence length="279" mass="29712">MPSVNIDSQELYYTWSPRGKGPVLLFVHGLGSSSSFYSTIIPSLVEKGHSCLAFDIPGSALSRYRGRDSDVEAICGAALALLSILQLDCKRVIVVGHSMGAIVASEMALHLNPLGIVLLGPVNPSPELAHVFTARIQLVQKDGMEGVANVVPSAATGPQATATHKAFIRTLLLAQSPEGYSSLCRTIAGAHKPRYEDAMCPLLIIVGSHDNTAPMAGCQEILNSWGVEAGRKRMRVLQGVGHWHCIEAADEVEALIDEFARGIKETVGATTADHKTLPV</sequence>
<gene>
    <name evidence="2" type="ORF">E4U42_004797</name>
</gene>
<comment type="caution">
    <text evidence="2">The sequence shown here is derived from an EMBL/GenBank/DDBJ whole genome shotgun (WGS) entry which is preliminary data.</text>
</comment>
<dbReference type="EMBL" id="SRPY01000432">
    <property type="protein sequence ID" value="KAG5923905.1"/>
    <property type="molecule type" value="Genomic_DNA"/>
</dbReference>
<dbReference type="SUPFAM" id="SSF53474">
    <property type="entry name" value="alpha/beta-Hydrolases"/>
    <property type="match status" value="1"/>
</dbReference>
<dbReference type="PANTHER" id="PTHR43798">
    <property type="entry name" value="MONOACYLGLYCEROL LIPASE"/>
    <property type="match status" value="1"/>
</dbReference>
<evidence type="ECO:0000313" key="3">
    <source>
        <dbReference type="Proteomes" id="UP000811619"/>
    </source>
</evidence>
<feature type="domain" description="AB hydrolase-1" evidence="1">
    <location>
        <begin position="24"/>
        <end position="254"/>
    </location>
</feature>
<dbReference type="InterPro" id="IPR000073">
    <property type="entry name" value="AB_hydrolase_1"/>
</dbReference>
<organism evidence="2 3">
    <name type="scientific">Claviceps africana</name>
    <dbReference type="NCBI Taxonomy" id="83212"/>
    <lineage>
        <taxon>Eukaryota</taxon>
        <taxon>Fungi</taxon>
        <taxon>Dikarya</taxon>
        <taxon>Ascomycota</taxon>
        <taxon>Pezizomycotina</taxon>
        <taxon>Sordariomycetes</taxon>
        <taxon>Hypocreomycetidae</taxon>
        <taxon>Hypocreales</taxon>
        <taxon>Clavicipitaceae</taxon>
        <taxon>Claviceps</taxon>
    </lineage>
</organism>
<keyword evidence="3" id="KW-1185">Reference proteome</keyword>
<dbReference type="AlphaFoldDB" id="A0A8K0JAT9"/>
<dbReference type="Proteomes" id="UP000811619">
    <property type="component" value="Unassembled WGS sequence"/>
</dbReference>
<accession>A0A8K0JAT9</accession>
<dbReference type="OrthoDB" id="2498029at2759"/>
<dbReference type="GO" id="GO:0016020">
    <property type="term" value="C:membrane"/>
    <property type="evidence" value="ECO:0007669"/>
    <property type="project" value="TreeGrafter"/>
</dbReference>
<dbReference type="InterPro" id="IPR029058">
    <property type="entry name" value="AB_hydrolase_fold"/>
</dbReference>
<reference evidence="2" key="1">
    <citation type="journal article" date="2020" name="bioRxiv">
        <title>Whole genome comparisons of ergot fungi reveals the divergence and evolution of species within the genus Claviceps are the result of varying mechanisms driving genome evolution and host range expansion.</title>
        <authorList>
            <person name="Wyka S.A."/>
            <person name="Mondo S.J."/>
            <person name="Liu M."/>
            <person name="Dettman J."/>
            <person name="Nalam V."/>
            <person name="Broders K.D."/>
        </authorList>
    </citation>
    <scope>NUCLEOTIDE SEQUENCE</scope>
    <source>
        <strain evidence="2">CCC 489</strain>
    </source>
</reference>
<proteinExistence type="predicted"/>
<evidence type="ECO:0000313" key="2">
    <source>
        <dbReference type="EMBL" id="KAG5923905.1"/>
    </source>
</evidence>
<dbReference type="Gene3D" id="3.40.50.1820">
    <property type="entry name" value="alpha/beta hydrolase"/>
    <property type="match status" value="1"/>
</dbReference>
<dbReference type="GO" id="GO:0047372">
    <property type="term" value="F:monoacylglycerol lipase activity"/>
    <property type="evidence" value="ECO:0007669"/>
    <property type="project" value="TreeGrafter"/>
</dbReference>
<dbReference type="InterPro" id="IPR050266">
    <property type="entry name" value="AB_hydrolase_sf"/>
</dbReference>
<dbReference type="PANTHER" id="PTHR43798:SF5">
    <property type="entry name" value="MONOACYLGLYCEROL LIPASE ABHD6"/>
    <property type="match status" value="1"/>
</dbReference>
<evidence type="ECO:0000259" key="1">
    <source>
        <dbReference type="Pfam" id="PF12697"/>
    </source>
</evidence>
<name>A0A8K0JAT9_9HYPO</name>
<dbReference type="Pfam" id="PF12697">
    <property type="entry name" value="Abhydrolase_6"/>
    <property type="match status" value="1"/>
</dbReference>
<protein>
    <recommendedName>
        <fullName evidence="1">AB hydrolase-1 domain-containing protein</fullName>
    </recommendedName>
</protein>
<dbReference type="GO" id="GO:0046464">
    <property type="term" value="P:acylglycerol catabolic process"/>
    <property type="evidence" value="ECO:0007669"/>
    <property type="project" value="TreeGrafter"/>
</dbReference>